<comment type="caution">
    <text evidence="7">The sequence shown here is derived from an EMBL/GenBank/DDBJ whole genome shotgun (WGS) entry which is preliminary data.</text>
</comment>
<dbReference type="SUPFAM" id="SSF57850">
    <property type="entry name" value="RING/U-box"/>
    <property type="match status" value="1"/>
</dbReference>
<dbReference type="GO" id="GO:0016567">
    <property type="term" value="P:protein ubiquitination"/>
    <property type="evidence" value="ECO:0007669"/>
    <property type="project" value="UniProtKB-UniRule"/>
</dbReference>
<gene>
    <name evidence="7" type="ORF">SLEP1_g40594</name>
</gene>
<comment type="pathway">
    <text evidence="2 5">Protein modification; protein ubiquitination.</text>
</comment>
<proteinExistence type="predicted"/>
<dbReference type="InterPro" id="IPR011989">
    <property type="entry name" value="ARM-like"/>
</dbReference>
<dbReference type="InterPro" id="IPR003613">
    <property type="entry name" value="Ubox_domain"/>
</dbReference>
<sequence length="411" mass="45516">MEEIDVPPFFLCPISLEIMKDPVTVTTGITYDRESIEKWLFSGKNTTCPVTKQVISDTELTPNHTLRRLIQSWCTLNASYGIERIPTPKPPINKAQIAKILSNAKSPQQQINCLHRLQSLAAENATNKRCMEAAGAVDFLATIVFSFNSMDEEESSEDWVDSSKVTEEALSILYNLQVSEAGLKNLLGKNGDFLECLTRVMERGTYESRAYAALLLKSLMEVADPMQLMSLRSQIFVEAIQILHDNISQQASKAILHFLINVCPWGRNMIKAVEAGAVSILIDLLLDSFEKRMCEMILTVLEMLSSVAEGRAELVGHAAGLAVVSKKILRVSHVASERAVRILLAVAKFSATPIVLQEMLQIGVVAKLCLVLQMDCNSRAKEIAREILKLHAGPWKNSPCMPMNLLSSFPA</sequence>
<feature type="domain" description="U-box" evidence="6">
    <location>
        <begin position="5"/>
        <end position="80"/>
    </location>
</feature>
<keyword evidence="4 5" id="KW-0833">Ubl conjugation pathway</keyword>
<dbReference type="GO" id="GO:0006952">
    <property type="term" value="P:defense response"/>
    <property type="evidence" value="ECO:0007669"/>
    <property type="project" value="UniProtKB-ARBA"/>
</dbReference>
<dbReference type="SMART" id="SM00504">
    <property type="entry name" value="Ubox"/>
    <property type="match status" value="1"/>
</dbReference>
<dbReference type="Gene3D" id="1.25.10.10">
    <property type="entry name" value="Leucine-rich Repeat Variant"/>
    <property type="match status" value="1"/>
</dbReference>
<dbReference type="EMBL" id="BPVZ01000093">
    <property type="protein sequence ID" value="GKV31942.1"/>
    <property type="molecule type" value="Genomic_DNA"/>
</dbReference>
<dbReference type="InterPro" id="IPR045210">
    <property type="entry name" value="RING-Ubox_PUB"/>
</dbReference>
<dbReference type="InterPro" id="IPR016024">
    <property type="entry name" value="ARM-type_fold"/>
</dbReference>
<keyword evidence="8" id="KW-1185">Reference proteome</keyword>
<dbReference type="InterPro" id="IPR058678">
    <property type="entry name" value="ARM_PUB"/>
</dbReference>
<dbReference type="EC" id="2.3.2.27" evidence="5"/>
<dbReference type="PANTHER" id="PTHR22849">
    <property type="entry name" value="WDSAM1 PROTEIN"/>
    <property type="match status" value="1"/>
</dbReference>
<dbReference type="SUPFAM" id="SSF48371">
    <property type="entry name" value="ARM repeat"/>
    <property type="match status" value="1"/>
</dbReference>
<dbReference type="CDD" id="cd16664">
    <property type="entry name" value="RING-Ubox_PUB"/>
    <property type="match status" value="1"/>
</dbReference>
<dbReference type="GO" id="GO:0061630">
    <property type="term" value="F:ubiquitin protein ligase activity"/>
    <property type="evidence" value="ECO:0007669"/>
    <property type="project" value="UniProtKB-UniRule"/>
</dbReference>
<evidence type="ECO:0000256" key="1">
    <source>
        <dbReference type="ARBA" id="ARBA00000900"/>
    </source>
</evidence>
<evidence type="ECO:0000313" key="8">
    <source>
        <dbReference type="Proteomes" id="UP001054252"/>
    </source>
</evidence>
<dbReference type="PANTHER" id="PTHR22849:SF132">
    <property type="entry name" value="E3 UBIQUITIN-PROTEIN LIGASE PUB23"/>
    <property type="match status" value="1"/>
</dbReference>
<organism evidence="7 8">
    <name type="scientific">Rubroshorea leprosula</name>
    <dbReference type="NCBI Taxonomy" id="152421"/>
    <lineage>
        <taxon>Eukaryota</taxon>
        <taxon>Viridiplantae</taxon>
        <taxon>Streptophyta</taxon>
        <taxon>Embryophyta</taxon>
        <taxon>Tracheophyta</taxon>
        <taxon>Spermatophyta</taxon>
        <taxon>Magnoliopsida</taxon>
        <taxon>eudicotyledons</taxon>
        <taxon>Gunneridae</taxon>
        <taxon>Pentapetalae</taxon>
        <taxon>rosids</taxon>
        <taxon>malvids</taxon>
        <taxon>Malvales</taxon>
        <taxon>Dipterocarpaceae</taxon>
        <taxon>Rubroshorea</taxon>
    </lineage>
</organism>
<dbReference type="Pfam" id="PF04564">
    <property type="entry name" value="U-box"/>
    <property type="match status" value="1"/>
</dbReference>
<evidence type="ECO:0000256" key="5">
    <source>
        <dbReference type="RuleBase" id="RU369093"/>
    </source>
</evidence>
<comment type="function">
    <text evidence="5">Functions as an E3 ubiquitin ligase.</text>
</comment>
<reference evidence="7 8" key="1">
    <citation type="journal article" date="2021" name="Commun. Biol.">
        <title>The genome of Shorea leprosula (Dipterocarpaceae) highlights the ecological relevance of drought in aseasonal tropical rainforests.</title>
        <authorList>
            <person name="Ng K.K.S."/>
            <person name="Kobayashi M.J."/>
            <person name="Fawcett J.A."/>
            <person name="Hatakeyama M."/>
            <person name="Paape T."/>
            <person name="Ng C.H."/>
            <person name="Ang C.C."/>
            <person name="Tnah L.H."/>
            <person name="Lee C.T."/>
            <person name="Nishiyama T."/>
            <person name="Sese J."/>
            <person name="O'Brien M.J."/>
            <person name="Copetti D."/>
            <person name="Mohd Noor M.I."/>
            <person name="Ong R.C."/>
            <person name="Putra M."/>
            <person name="Sireger I.Z."/>
            <person name="Indrioko S."/>
            <person name="Kosugi Y."/>
            <person name="Izuno A."/>
            <person name="Isagi Y."/>
            <person name="Lee S.L."/>
            <person name="Shimizu K.K."/>
        </authorList>
    </citation>
    <scope>NUCLEOTIDE SEQUENCE [LARGE SCALE GENOMIC DNA]</scope>
    <source>
        <strain evidence="7">214</strain>
    </source>
</reference>
<dbReference type="PROSITE" id="PS51698">
    <property type="entry name" value="U_BOX"/>
    <property type="match status" value="1"/>
</dbReference>
<comment type="catalytic activity">
    <reaction evidence="1 5">
        <text>S-ubiquitinyl-[E2 ubiquitin-conjugating enzyme]-L-cysteine + [acceptor protein]-L-lysine = [E2 ubiquitin-conjugating enzyme]-L-cysteine + N(6)-ubiquitinyl-[acceptor protein]-L-lysine.</text>
        <dbReference type="EC" id="2.3.2.27"/>
    </reaction>
</comment>
<evidence type="ECO:0000256" key="4">
    <source>
        <dbReference type="ARBA" id="ARBA00022786"/>
    </source>
</evidence>
<dbReference type="Pfam" id="PF25598">
    <property type="entry name" value="ARM_PUB"/>
    <property type="match status" value="1"/>
</dbReference>
<dbReference type="InterPro" id="IPR013083">
    <property type="entry name" value="Znf_RING/FYVE/PHD"/>
</dbReference>
<keyword evidence="3 5" id="KW-0808">Transferase</keyword>
<dbReference type="AlphaFoldDB" id="A0AAV5L4C6"/>
<name>A0AAV5L4C6_9ROSI</name>
<dbReference type="InterPro" id="IPR045185">
    <property type="entry name" value="PUB22/23/24-like"/>
</dbReference>
<dbReference type="Gene3D" id="3.30.40.10">
    <property type="entry name" value="Zinc/RING finger domain, C3HC4 (zinc finger)"/>
    <property type="match status" value="1"/>
</dbReference>
<dbReference type="Proteomes" id="UP001054252">
    <property type="component" value="Unassembled WGS sequence"/>
</dbReference>
<evidence type="ECO:0000256" key="3">
    <source>
        <dbReference type="ARBA" id="ARBA00022679"/>
    </source>
</evidence>
<evidence type="ECO:0000259" key="6">
    <source>
        <dbReference type="PROSITE" id="PS51698"/>
    </source>
</evidence>
<dbReference type="FunFam" id="3.30.40.10:FF:000437">
    <property type="entry name" value="RING-type E3 ubiquitin transferase"/>
    <property type="match status" value="1"/>
</dbReference>
<evidence type="ECO:0000256" key="2">
    <source>
        <dbReference type="ARBA" id="ARBA00004906"/>
    </source>
</evidence>
<protein>
    <recommendedName>
        <fullName evidence="5 6">U-box domain-containing protein</fullName>
        <ecNumber evidence="5">2.3.2.27</ecNumber>
    </recommendedName>
    <alternativeName>
        <fullName evidence="5">RING-type E3 ubiquitin transferase PUB</fullName>
    </alternativeName>
</protein>
<accession>A0AAV5L4C6</accession>
<evidence type="ECO:0000313" key="7">
    <source>
        <dbReference type="EMBL" id="GKV31942.1"/>
    </source>
</evidence>